<dbReference type="EMBL" id="LT599584">
    <property type="protein sequence ID" value="SBW84969.1"/>
    <property type="molecule type" value="Genomic_DNA"/>
</dbReference>
<proteinExistence type="predicted"/>
<accession>A0A1D3K9D8</accession>
<dbReference type="Proteomes" id="UP000245431">
    <property type="component" value="Chromosome PVE_r2"/>
</dbReference>
<evidence type="ECO:0000256" key="1">
    <source>
        <dbReference type="SAM" id="MobiDB-lite"/>
    </source>
</evidence>
<evidence type="ECO:0000313" key="2">
    <source>
        <dbReference type="EMBL" id="SBW84969.1"/>
    </source>
</evidence>
<dbReference type="AlphaFoldDB" id="A0A1D3K9D8"/>
<reference evidence="3" key="1">
    <citation type="submission" date="2016-07" db="EMBL/GenBank/DDBJ databases">
        <authorList>
            <person name="Florea S."/>
            <person name="Webb J.S."/>
            <person name="Jaromczyk J."/>
            <person name="Schardl C.L."/>
        </authorList>
    </citation>
    <scope>NUCLEOTIDE SEQUENCE [LARGE SCALE GENOMIC DNA]</scope>
    <source>
        <strain evidence="3">1YdBTEX2</strain>
    </source>
</reference>
<sequence length="283" mass="31803">MHNQILDLNPKLADKAKAAETAALNDFHEKVVKLSETFSIKETARLLRVSTGFLRTHSVQRGVTFADRESRTPAEKRKVKKLWDHHLIHYETRQVQAPTPFVKPGDLAINPGLELKSRRAWVNGQNAFLARCFELSELFTVAEAADILKVSHRFLKTYAYNEQITFVGGPSLDVKNEFYCRAEKLAEDKAPIQAAAQTLNVTTRFLTGFAKHWQLPFIFPEPVDAAAVDVDDISFMEDMCIDGDGDDDLVMSEADSDSDSGTSTPYYERSTNQQAYGSSYAQF</sequence>
<evidence type="ECO:0000313" key="3">
    <source>
        <dbReference type="Proteomes" id="UP000245431"/>
    </source>
</evidence>
<gene>
    <name evidence="2" type="ORF">PVE_R2G0944</name>
</gene>
<feature type="compositionally biased region" description="Acidic residues" evidence="1">
    <location>
        <begin position="247"/>
        <end position="258"/>
    </location>
</feature>
<feature type="region of interest" description="Disordered" evidence="1">
    <location>
        <begin position="247"/>
        <end position="283"/>
    </location>
</feature>
<protein>
    <submittedName>
        <fullName evidence="2">Uncharacterized protein</fullName>
    </submittedName>
</protein>
<name>A0A1D3K9D8_PSEVE</name>
<feature type="compositionally biased region" description="Polar residues" evidence="1">
    <location>
        <begin position="259"/>
        <end position="283"/>
    </location>
</feature>
<organism evidence="2 3">
    <name type="scientific">Pseudomonas veronii 1YdBTEX2</name>
    <dbReference type="NCBI Taxonomy" id="1295141"/>
    <lineage>
        <taxon>Bacteria</taxon>
        <taxon>Pseudomonadati</taxon>
        <taxon>Pseudomonadota</taxon>
        <taxon>Gammaproteobacteria</taxon>
        <taxon>Pseudomonadales</taxon>
        <taxon>Pseudomonadaceae</taxon>
        <taxon>Pseudomonas</taxon>
    </lineage>
</organism>